<comment type="caution">
    <text evidence="1">The sequence shown here is derived from an EMBL/GenBank/DDBJ whole genome shotgun (WGS) entry which is preliminary data.</text>
</comment>
<gene>
    <name evidence="1" type="ORF">K3G42_008452</name>
</gene>
<organism evidence="1 2">
    <name type="scientific">Sphaerodactylus townsendi</name>
    <dbReference type="NCBI Taxonomy" id="933632"/>
    <lineage>
        <taxon>Eukaryota</taxon>
        <taxon>Metazoa</taxon>
        <taxon>Chordata</taxon>
        <taxon>Craniata</taxon>
        <taxon>Vertebrata</taxon>
        <taxon>Euteleostomi</taxon>
        <taxon>Lepidosauria</taxon>
        <taxon>Squamata</taxon>
        <taxon>Bifurcata</taxon>
        <taxon>Gekkota</taxon>
        <taxon>Sphaerodactylidae</taxon>
        <taxon>Sphaerodactylus</taxon>
    </lineage>
</organism>
<reference evidence="1" key="1">
    <citation type="submission" date="2021-08" db="EMBL/GenBank/DDBJ databases">
        <title>The first chromosome-level gecko genome reveals the dynamic sex chromosomes of Neotropical dwarf geckos (Sphaerodactylidae: Sphaerodactylus).</title>
        <authorList>
            <person name="Pinto B.J."/>
            <person name="Keating S.E."/>
            <person name="Gamble T."/>
        </authorList>
    </citation>
    <scope>NUCLEOTIDE SEQUENCE</scope>
    <source>
        <strain evidence="1">TG3544</strain>
    </source>
</reference>
<evidence type="ECO:0000313" key="2">
    <source>
        <dbReference type="Proteomes" id="UP000827872"/>
    </source>
</evidence>
<sequence length="100" mass="11145">MVLVACLVLCLGPGAETLICTKCGRRTNEECLRNARDQVCWQGAVCEKNALYLGDKLQYVNMACKEKSSPCHDKELKGGYRLTVKCCSDRDFCNKDLFSA</sequence>
<name>A0ACB8EGQ7_9SAUR</name>
<accession>A0ACB8EGQ7</accession>
<dbReference type="Proteomes" id="UP000827872">
    <property type="component" value="Linkage Group LG03"/>
</dbReference>
<protein>
    <submittedName>
        <fullName evidence="1">Uncharacterized protein</fullName>
    </submittedName>
</protein>
<proteinExistence type="predicted"/>
<keyword evidence="2" id="KW-1185">Reference proteome</keyword>
<dbReference type="EMBL" id="CM037616">
    <property type="protein sequence ID" value="KAH7991656.1"/>
    <property type="molecule type" value="Genomic_DNA"/>
</dbReference>
<evidence type="ECO:0000313" key="1">
    <source>
        <dbReference type="EMBL" id="KAH7991656.1"/>
    </source>
</evidence>